<dbReference type="EMBL" id="CAJVCH010534452">
    <property type="protein sequence ID" value="CAG7824918.1"/>
    <property type="molecule type" value="Genomic_DNA"/>
</dbReference>
<dbReference type="Proteomes" id="UP000708208">
    <property type="component" value="Unassembled WGS sequence"/>
</dbReference>
<dbReference type="PANTHER" id="PTHR21010">
    <property type="entry name" value="AGAP001581-PA"/>
    <property type="match status" value="1"/>
</dbReference>
<dbReference type="AlphaFoldDB" id="A0A8J2L236"/>
<sequence>MGKANEKDKKKVTQRMDSIPYFALPSRPLIPHPMPVPATAYSYYYHLLCSPLTFVAKMGSNLMGKFTQSVRRIAQDFQDQGTPGGQTKEEAMKTQLRLRSTRRRLEESYETAKRSLVTLHTDYDKSKEVRNIFTRYTLLKSMIKQVVRLETQYWTLLDVPKQEKQEPVGIYVLRACVALEKVQVKPSEKASVENEERTREEKERLEDMTSVQIEAENTQLINDLYRLLKRYAGLRNLIKELTLEYSSSKYYPIIPRYMLLKDMVKTVTHNPDYMEVCHEHKITS</sequence>
<dbReference type="PANTHER" id="PTHR21010:SF3">
    <property type="entry name" value="DAXX"/>
    <property type="match status" value="1"/>
</dbReference>
<reference evidence="1" key="1">
    <citation type="submission" date="2021-06" db="EMBL/GenBank/DDBJ databases">
        <authorList>
            <person name="Hodson N. C."/>
            <person name="Mongue J. A."/>
            <person name="Jaron S. K."/>
        </authorList>
    </citation>
    <scope>NUCLEOTIDE SEQUENCE</scope>
</reference>
<dbReference type="OrthoDB" id="10052054at2759"/>
<protein>
    <submittedName>
        <fullName evidence="1">Uncharacterized protein</fullName>
    </submittedName>
</protein>
<organism evidence="1 2">
    <name type="scientific">Allacma fusca</name>
    <dbReference type="NCBI Taxonomy" id="39272"/>
    <lineage>
        <taxon>Eukaryota</taxon>
        <taxon>Metazoa</taxon>
        <taxon>Ecdysozoa</taxon>
        <taxon>Arthropoda</taxon>
        <taxon>Hexapoda</taxon>
        <taxon>Collembola</taxon>
        <taxon>Symphypleona</taxon>
        <taxon>Sminthuridae</taxon>
        <taxon>Allacma</taxon>
    </lineage>
</organism>
<name>A0A8J2L236_9HEXA</name>
<proteinExistence type="predicted"/>
<evidence type="ECO:0000313" key="1">
    <source>
        <dbReference type="EMBL" id="CAG7824918.1"/>
    </source>
</evidence>
<comment type="caution">
    <text evidence="1">The sequence shown here is derived from an EMBL/GenBank/DDBJ whole genome shotgun (WGS) entry which is preliminary data.</text>
</comment>
<keyword evidence="2" id="KW-1185">Reference proteome</keyword>
<evidence type="ECO:0000313" key="2">
    <source>
        <dbReference type="Proteomes" id="UP000708208"/>
    </source>
</evidence>
<gene>
    <name evidence="1" type="ORF">AFUS01_LOCUS35051</name>
</gene>
<accession>A0A8J2L236</accession>